<keyword evidence="1" id="KW-0472">Membrane</keyword>
<dbReference type="KEGG" id="ein:Eint_080920"/>
<keyword evidence="3" id="KW-1185">Reference proteome</keyword>
<proteinExistence type="predicted"/>
<dbReference type="OrthoDB" id="2192067at2759"/>
<sequence length="152" mass="17596">MDLLGKDELLNKGRKVSFMYLLLRILVIGIGFYRKNIIGKQMVIIRSMCLSICVTNVYMFIYLENAMSRKNLEQCKAYWVIILIASLEASVIVESVFKFTNHNLGVVAFSLLYLGLCVGEFIRMYFVCKEYGDMFEWYYFKQGGVSSKLKGK</sequence>
<gene>
    <name evidence="2" type="ORF">Eint_080920</name>
</gene>
<protein>
    <submittedName>
        <fullName evidence="2">Uncharacterized protein</fullName>
    </submittedName>
</protein>
<feature type="transmembrane region" description="Helical" evidence="1">
    <location>
        <begin position="45"/>
        <end position="63"/>
    </location>
</feature>
<dbReference type="GeneID" id="9698212"/>
<feature type="transmembrane region" description="Helical" evidence="1">
    <location>
        <begin position="16"/>
        <end position="33"/>
    </location>
</feature>
<organism evidence="2 3">
    <name type="scientific">Encephalitozoon intestinalis (strain ATCC 50506)</name>
    <name type="common">Microsporidian parasite</name>
    <name type="synonym">Septata intestinalis</name>
    <dbReference type="NCBI Taxonomy" id="876142"/>
    <lineage>
        <taxon>Eukaryota</taxon>
        <taxon>Fungi</taxon>
        <taxon>Fungi incertae sedis</taxon>
        <taxon>Microsporidia</taxon>
        <taxon>Unikaryonidae</taxon>
        <taxon>Encephalitozoon</taxon>
    </lineage>
</organism>
<keyword evidence="1" id="KW-1133">Transmembrane helix</keyword>
<feature type="transmembrane region" description="Helical" evidence="1">
    <location>
        <begin position="78"/>
        <end position="97"/>
    </location>
</feature>
<dbReference type="AlphaFoldDB" id="E0S8P1"/>
<feature type="transmembrane region" description="Helical" evidence="1">
    <location>
        <begin position="104"/>
        <end position="126"/>
    </location>
</feature>
<dbReference type="Proteomes" id="UP000002313">
    <property type="component" value="Chromosome VIII"/>
</dbReference>
<dbReference type="HOGENOM" id="CLU_1722359_0_0_1"/>
<dbReference type="EMBL" id="CP001949">
    <property type="protein sequence ID" value="ADM12024.1"/>
    <property type="molecule type" value="Genomic_DNA"/>
</dbReference>
<evidence type="ECO:0000313" key="3">
    <source>
        <dbReference type="Proteomes" id="UP000002313"/>
    </source>
</evidence>
<dbReference type="VEuPathDB" id="MicrosporidiaDB:Eint_080920"/>
<name>E0S8P1_ENCIT</name>
<accession>E0S8P1</accession>
<evidence type="ECO:0000256" key="1">
    <source>
        <dbReference type="SAM" id="Phobius"/>
    </source>
</evidence>
<reference evidence="2 3" key="1">
    <citation type="journal article" date="2010" name="Nat. Commun.">
        <title>The complete sequence of the smallest known nuclear genome from the microsporidian Encephalitozoon intestinalis.</title>
        <authorList>
            <person name="Corradi N."/>
            <person name="Pombert J.-F."/>
            <person name="Farinelli L."/>
            <person name="Didier E.S."/>
            <person name="Keeling P.J."/>
        </authorList>
    </citation>
    <scope>NUCLEOTIDE SEQUENCE [LARGE SCALE GENOMIC DNA]</scope>
    <source>
        <strain evidence="2 3">ATCC 50506</strain>
    </source>
</reference>
<evidence type="ECO:0000313" key="2">
    <source>
        <dbReference type="EMBL" id="ADM12024.1"/>
    </source>
</evidence>
<reference evidence="2 3" key="2">
    <citation type="journal article" date="2012" name="Proc. Natl. Acad. Sci. U.S.A.">
        <title>Gain and loss of multiple functionally related, horizontally transferred genes in the reduced genomes of two microsporidian parasites.</title>
        <authorList>
            <person name="Pombert J.-F."/>
            <person name="Selman M."/>
            <person name="Burki F."/>
            <person name="Bardell F.T."/>
            <person name="Farinelli L."/>
            <person name="Solter L.F."/>
            <person name="Whitman D.W."/>
            <person name="Weiss L.M."/>
            <person name="Corradi N."/>
            <person name="Keeling P.J."/>
        </authorList>
    </citation>
    <scope>NUCLEOTIDE SEQUENCE [LARGE SCALE GENOMIC DNA]</scope>
    <source>
        <strain evidence="2 3">ATCC 50506</strain>
    </source>
</reference>
<keyword evidence="1" id="KW-0812">Transmembrane</keyword>
<dbReference type="RefSeq" id="XP_003073384.1">
    <property type="nucleotide sequence ID" value="XM_003073338.1"/>
</dbReference>